<evidence type="ECO:0000313" key="3">
    <source>
        <dbReference type="Proteomes" id="UP001497392"/>
    </source>
</evidence>
<sequence length="124" mass="13698">MSQNRVANDDRAASPLEPILNTLQEVWKHLGPWAAPAAYQAQKLLQPVLDNLPPQAKEALAGVNSQLQGHLQSHEPMTILLTGAVGTLLLLRLLGVLKRFTTILLMGLASAYVWPYVQEHFLKK</sequence>
<keyword evidence="3" id="KW-1185">Reference proteome</keyword>
<evidence type="ECO:0000313" key="2">
    <source>
        <dbReference type="EMBL" id="CAL5221737.1"/>
    </source>
</evidence>
<keyword evidence="1" id="KW-1133">Transmembrane helix</keyword>
<organism evidence="2 3">
    <name type="scientific">Coccomyxa viridis</name>
    <dbReference type="NCBI Taxonomy" id="1274662"/>
    <lineage>
        <taxon>Eukaryota</taxon>
        <taxon>Viridiplantae</taxon>
        <taxon>Chlorophyta</taxon>
        <taxon>core chlorophytes</taxon>
        <taxon>Trebouxiophyceae</taxon>
        <taxon>Trebouxiophyceae incertae sedis</taxon>
        <taxon>Coccomyxaceae</taxon>
        <taxon>Coccomyxa</taxon>
    </lineage>
</organism>
<accession>A0ABP1FUF7</accession>
<proteinExistence type="predicted"/>
<feature type="transmembrane region" description="Helical" evidence="1">
    <location>
        <begin position="77"/>
        <end position="94"/>
    </location>
</feature>
<comment type="caution">
    <text evidence="2">The sequence shown here is derived from an EMBL/GenBank/DDBJ whole genome shotgun (WGS) entry which is preliminary data.</text>
</comment>
<protein>
    <submittedName>
        <fullName evidence="2">G3986 protein</fullName>
    </submittedName>
</protein>
<reference evidence="2 3" key="1">
    <citation type="submission" date="2024-06" db="EMBL/GenBank/DDBJ databases">
        <authorList>
            <person name="Kraege A."/>
            <person name="Thomma B."/>
        </authorList>
    </citation>
    <scope>NUCLEOTIDE SEQUENCE [LARGE SCALE GENOMIC DNA]</scope>
</reference>
<keyword evidence="1" id="KW-0812">Transmembrane</keyword>
<name>A0ABP1FUF7_9CHLO</name>
<gene>
    <name evidence="2" type="primary">g3986</name>
    <name evidence="2" type="ORF">VP750_LOCUS3396</name>
</gene>
<evidence type="ECO:0000256" key="1">
    <source>
        <dbReference type="SAM" id="Phobius"/>
    </source>
</evidence>
<dbReference type="Proteomes" id="UP001497392">
    <property type="component" value="Unassembled WGS sequence"/>
</dbReference>
<dbReference type="EMBL" id="CAXHTA020000005">
    <property type="protein sequence ID" value="CAL5221737.1"/>
    <property type="molecule type" value="Genomic_DNA"/>
</dbReference>
<keyword evidence="1" id="KW-0472">Membrane</keyword>